<dbReference type="Gene3D" id="3.40.50.620">
    <property type="entry name" value="HUPs"/>
    <property type="match status" value="2"/>
</dbReference>
<dbReference type="SUPFAM" id="SSF55060">
    <property type="entry name" value="GHMP Kinase, C-terminal domain"/>
    <property type="match status" value="1"/>
</dbReference>
<protein>
    <recommendedName>
        <fullName evidence="16">ethanolamine-phosphate cytidylyltransferase</fullName>
        <ecNumber evidence="16">2.7.7.14</ecNumber>
    </recommendedName>
    <alternativeName>
        <fullName evidence="17">CTP:phosphoethanolamine cytidylyltransferase</fullName>
    </alternativeName>
</protein>
<evidence type="ECO:0000256" key="3">
    <source>
        <dbReference type="ARBA" id="ARBA00022516"/>
    </source>
</evidence>
<dbReference type="GO" id="GO:0005996">
    <property type="term" value="P:monosaccharide metabolic process"/>
    <property type="evidence" value="ECO:0007669"/>
    <property type="project" value="UniProtKB-ARBA"/>
</dbReference>
<name>A0A6A6MRA2_HEVBR</name>
<keyword evidence="18" id="KW-1133">Transmembrane helix</keyword>
<dbReference type="Gene3D" id="3.30.70.890">
    <property type="entry name" value="GHMP kinase, C-terminal domain"/>
    <property type="match status" value="1"/>
</dbReference>
<dbReference type="NCBIfam" id="TIGR00125">
    <property type="entry name" value="cyt_tran_rel"/>
    <property type="match status" value="2"/>
</dbReference>
<dbReference type="UniPathway" id="UPA00558">
    <property type="reaction ID" value="UER00742"/>
</dbReference>
<evidence type="ECO:0000256" key="11">
    <source>
        <dbReference type="ARBA" id="ARBA00023098"/>
    </source>
</evidence>
<evidence type="ECO:0000259" key="20">
    <source>
        <dbReference type="Pfam" id="PF01467"/>
    </source>
</evidence>
<keyword evidence="4" id="KW-0808">Transferase</keyword>
<evidence type="ECO:0000256" key="16">
    <source>
        <dbReference type="ARBA" id="ARBA00024221"/>
    </source>
</evidence>
<dbReference type="InterPro" id="IPR014721">
    <property type="entry name" value="Ribsml_uS5_D2-typ_fold_subgr"/>
</dbReference>
<dbReference type="CDD" id="cd02173">
    <property type="entry name" value="ECT"/>
    <property type="match status" value="1"/>
</dbReference>
<keyword evidence="7" id="KW-0547">Nucleotide-binding</keyword>
<feature type="domain" description="GHMP kinase C-terminal" evidence="21">
    <location>
        <begin position="713"/>
        <end position="789"/>
    </location>
</feature>
<gene>
    <name evidence="22" type="ORF">GH714_026556</name>
</gene>
<dbReference type="EMBL" id="JAAGAX010000005">
    <property type="protein sequence ID" value="KAF2314449.1"/>
    <property type="molecule type" value="Genomic_DNA"/>
</dbReference>
<evidence type="ECO:0000313" key="22">
    <source>
        <dbReference type="EMBL" id="KAF2314449.1"/>
    </source>
</evidence>
<dbReference type="EC" id="2.7.7.14" evidence="16"/>
<keyword evidence="18" id="KW-0472">Membrane</keyword>
<comment type="pathway">
    <text evidence="1">Lipid metabolism.</text>
</comment>
<feature type="domain" description="Cytidyltransferase-like" evidence="20">
    <location>
        <begin position="70"/>
        <end position="197"/>
    </location>
</feature>
<evidence type="ECO:0000256" key="10">
    <source>
        <dbReference type="ARBA" id="ARBA00022842"/>
    </source>
</evidence>
<dbReference type="InterPro" id="IPR006204">
    <property type="entry name" value="GHMP_kinase_N_dom"/>
</dbReference>
<dbReference type="GO" id="GO:0006646">
    <property type="term" value="P:phosphatidylethanolamine biosynthetic process"/>
    <property type="evidence" value="ECO:0007669"/>
    <property type="project" value="UniProtKB-UniPathway"/>
</dbReference>
<dbReference type="PANTHER" id="PTHR45780:SF5">
    <property type="entry name" value="ETHANOLAMINE-PHOSPHATE CYTIDYLYLTRANSFERASE"/>
    <property type="match status" value="1"/>
</dbReference>
<dbReference type="PRINTS" id="PR00959">
    <property type="entry name" value="MEVGALKINASE"/>
</dbReference>
<feature type="transmembrane region" description="Helical" evidence="18">
    <location>
        <begin position="345"/>
        <end position="367"/>
    </location>
</feature>
<dbReference type="Pfam" id="PF08544">
    <property type="entry name" value="GHMP_kinases_C"/>
    <property type="match status" value="1"/>
</dbReference>
<dbReference type="Pfam" id="PF00288">
    <property type="entry name" value="GHMP_kinases_N"/>
    <property type="match status" value="1"/>
</dbReference>
<dbReference type="Proteomes" id="UP000467840">
    <property type="component" value="Chromosome 15"/>
</dbReference>
<evidence type="ECO:0000256" key="6">
    <source>
        <dbReference type="ARBA" id="ARBA00022723"/>
    </source>
</evidence>
<evidence type="ECO:0000256" key="9">
    <source>
        <dbReference type="ARBA" id="ARBA00022840"/>
    </source>
</evidence>
<comment type="similarity">
    <text evidence="2">Belongs to the cytidylyltransferase family.</text>
</comment>
<dbReference type="GO" id="GO:0004306">
    <property type="term" value="F:ethanolamine-phosphate cytidylyltransferase activity"/>
    <property type="evidence" value="ECO:0007669"/>
    <property type="project" value="UniProtKB-EC"/>
</dbReference>
<dbReference type="InterPro" id="IPR014729">
    <property type="entry name" value="Rossmann-like_a/b/a_fold"/>
</dbReference>
<dbReference type="InterPro" id="IPR020568">
    <property type="entry name" value="Ribosomal_Su5_D2-typ_SF"/>
</dbReference>
<keyword evidence="13" id="KW-1208">Phospholipid metabolism</keyword>
<dbReference type="FunFam" id="3.30.70.890:FF:000001">
    <property type="entry name" value="Galactokinase"/>
    <property type="match status" value="1"/>
</dbReference>
<keyword evidence="9" id="KW-0067">ATP-binding</keyword>
<comment type="pathway">
    <text evidence="15">Phospholipid metabolism; phosphatidylethanolamine biosynthesis; phosphatidylethanolamine from ethanolamine: step 2/3.</text>
</comment>
<evidence type="ECO:0000256" key="17">
    <source>
        <dbReference type="ARBA" id="ARBA00031473"/>
    </source>
</evidence>
<dbReference type="InterPro" id="IPR036554">
    <property type="entry name" value="GHMP_kinase_C_sf"/>
</dbReference>
<dbReference type="InterPro" id="IPR041723">
    <property type="entry name" value="CCT"/>
</dbReference>
<dbReference type="Pfam" id="PF01467">
    <property type="entry name" value="CTP_transf_like"/>
    <property type="match status" value="2"/>
</dbReference>
<evidence type="ECO:0000259" key="21">
    <source>
        <dbReference type="Pfam" id="PF08544"/>
    </source>
</evidence>
<dbReference type="GO" id="GO:0005524">
    <property type="term" value="F:ATP binding"/>
    <property type="evidence" value="ECO:0007669"/>
    <property type="project" value="UniProtKB-KW"/>
</dbReference>
<keyword evidence="8" id="KW-0418">Kinase</keyword>
<dbReference type="SUPFAM" id="SSF54211">
    <property type="entry name" value="Ribosomal protein S5 domain 2-like"/>
    <property type="match status" value="1"/>
</dbReference>
<evidence type="ECO:0000256" key="14">
    <source>
        <dbReference type="ARBA" id="ARBA00023277"/>
    </source>
</evidence>
<evidence type="ECO:0000313" key="23">
    <source>
        <dbReference type="Proteomes" id="UP000467840"/>
    </source>
</evidence>
<keyword evidence="23" id="KW-1185">Reference proteome</keyword>
<feature type="domain" description="GHMP kinase N-terminal" evidence="19">
    <location>
        <begin position="541"/>
        <end position="599"/>
    </location>
</feature>
<dbReference type="InterPro" id="IPR013750">
    <property type="entry name" value="GHMP_kinase_C_dom"/>
</dbReference>
<organism evidence="22 23">
    <name type="scientific">Hevea brasiliensis</name>
    <name type="common">Para rubber tree</name>
    <name type="synonym">Siphonia brasiliensis</name>
    <dbReference type="NCBI Taxonomy" id="3981"/>
    <lineage>
        <taxon>Eukaryota</taxon>
        <taxon>Viridiplantae</taxon>
        <taxon>Streptophyta</taxon>
        <taxon>Embryophyta</taxon>
        <taxon>Tracheophyta</taxon>
        <taxon>Spermatophyta</taxon>
        <taxon>Magnoliopsida</taxon>
        <taxon>eudicotyledons</taxon>
        <taxon>Gunneridae</taxon>
        <taxon>Pentapetalae</taxon>
        <taxon>rosids</taxon>
        <taxon>fabids</taxon>
        <taxon>Malpighiales</taxon>
        <taxon>Euphorbiaceae</taxon>
        <taxon>Crotonoideae</taxon>
        <taxon>Micrandreae</taxon>
        <taxon>Hevea</taxon>
    </lineage>
</organism>
<dbReference type="GO" id="GO:0046872">
    <property type="term" value="F:metal ion binding"/>
    <property type="evidence" value="ECO:0007669"/>
    <property type="project" value="UniProtKB-KW"/>
</dbReference>
<keyword evidence="6" id="KW-0479">Metal-binding</keyword>
<evidence type="ECO:0000256" key="12">
    <source>
        <dbReference type="ARBA" id="ARBA00023209"/>
    </source>
</evidence>
<dbReference type="CDD" id="cd02174">
    <property type="entry name" value="CCT"/>
    <property type="match status" value="1"/>
</dbReference>
<evidence type="ECO:0000256" key="8">
    <source>
        <dbReference type="ARBA" id="ARBA00022777"/>
    </source>
</evidence>
<accession>A0A6A6MRA2</accession>
<evidence type="ECO:0000259" key="19">
    <source>
        <dbReference type="Pfam" id="PF00288"/>
    </source>
</evidence>
<dbReference type="PANTHER" id="PTHR45780">
    <property type="entry name" value="ETHANOLAMINE-PHOSPHATE CYTIDYLYLTRANSFERASE"/>
    <property type="match status" value="1"/>
</dbReference>
<evidence type="ECO:0000256" key="13">
    <source>
        <dbReference type="ARBA" id="ARBA00023264"/>
    </source>
</evidence>
<dbReference type="GO" id="GO:0016301">
    <property type="term" value="F:kinase activity"/>
    <property type="evidence" value="ECO:0007669"/>
    <property type="project" value="UniProtKB-KW"/>
</dbReference>
<keyword evidence="11" id="KW-0443">Lipid metabolism</keyword>
<reference evidence="22 23" key="1">
    <citation type="journal article" date="2020" name="Mol. Plant">
        <title>The Chromosome-Based Rubber Tree Genome Provides New Insights into Spurge Genome Evolution and Rubber Biosynthesis.</title>
        <authorList>
            <person name="Liu J."/>
            <person name="Shi C."/>
            <person name="Shi C.C."/>
            <person name="Li W."/>
            <person name="Zhang Q.J."/>
            <person name="Zhang Y."/>
            <person name="Li K."/>
            <person name="Lu H.F."/>
            <person name="Shi C."/>
            <person name="Zhu S.T."/>
            <person name="Xiao Z.Y."/>
            <person name="Nan H."/>
            <person name="Yue Y."/>
            <person name="Zhu X.G."/>
            <person name="Wu Y."/>
            <person name="Hong X.N."/>
            <person name="Fan G.Y."/>
            <person name="Tong Y."/>
            <person name="Zhang D."/>
            <person name="Mao C.L."/>
            <person name="Liu Y.L."/>
            <person name="Hao S.J."/>
            <person name="Liu W.Q."/>
            <person name="Lv M.Q."/>
            <person name="Zhang H.B."/>
            <person name="Liu Y."/>
            <person name="Hu-Tang G.R."/>
            <person name="Wang J.P."/>
            <person name="Wang J.H."/>
            <person name="Sun Y.H."/>
            <person name="Ni S.B."/>
            <person name="Chen W.B."/>
            <person name="Zhang X.C."/>
            <person name="Jiao Y.N."/>
            <person name="Eichler E.E."/>
            <person name="Li G.H."/>
            <person name="Liu X."/>
            <person name="Gao L.Z."/>
        </authorList>
    </citation>
    <scope>NUCLEOTIDE SEQUENCE [LARGE SCALE GENOMIC DNA]</scope>
    <source>
        <strain evidence="23">cv. GT1</strain>
        <tissue evidence="22">Leaf</tissue>
    </source>
</reference>
<dbReference type="SUPFAM" id="SSF52374">
    <property type="entry name" value="Nucleotidylyl transferase"/>
    <property type="match status" value="2"/>
</dbReference>
<feature type="domain" description="Cytidyltransferase-like" evidence="20">
    <location>
        <begin position="207"/>
        <end position="299"/>
    </location>
</feature>
<evidence type="ECO:0000256" key="18">
    <source>
        <dbReference type="SAM" id="Phobius"/>
    </source>
</evidence>
<evidence type="ECO:0000256" key="15">
    <source>
        <dbReference type="ARBA" id="ARBA00024191"/>
    </source>
</evidence>
<evidence type="ECO:0000256" key="5">
    <source>
        <dbReference type="ARBA" id="ARBA00022695"/>
    </source>
</evidence>
<dbReference type="GO" id="GO:0005737">
    <property type="term" value="C:cytoplasm"/>
    <property type="evidence" value="ECO:0007669"/>
    <property type="project" value="TreeGrafter"/>
</dbReference>
<dbReference type="InterPro" id="IPR044608">
    <property type="entry name" value="Ect1/PCYT2"/>
</dbReference>
<keyword evidence="3" id="KW-0444">Lipid biosynthesis</keyword>
<evidence type="ECO:0000256" key="7">
    <source>
        <dbReference type="ARBA" id="ARBA00022741"/>
    </source>
</evidence>
<evidence type="ECO:0000256" key="1">
    <source>
        <dbReference type="ARBA" id="ARBA00005189"/>
    </source>
</evidence>
<dbReference type="InterPro" id="IPR004821">
    <property type="entry name" value="Cyt_trans-like"/>
</dbReference>
<keyword evidence="10" id="KW-0460">Magnesium</keyword>
<evidence type="ECO:0000256" key="4">
    <source>
        <dbReference type="ARBA" id="ARBA00022679"/>
    </source>
</evidence>
<evidence type="ECO:0000256" key="2">
    <source>
        <dbReference type="ARBA" id="ARBA00010101"/>
    </source>
</evidence>
<dbReference type="AlphaFoldDB" id="A0A6A6MRA2"/>
<keyword evidence="18" id="KW-0812">Transmembrane</keyword>
<sequence length="821" mass="91075">MEFETTSSWIWDGVHHHPHVFGCLMLTAALLGLSTSYFGGIGLSSFPYMCWDLGFFYKKRCEKKKPIRVYMDGCFDLMHYGHANALRQAKALGDELVVGVVSDEEIISNKGPPVLPMEERLALVSGLKWVDEVIANAPYAITEQFMKTLFNEHKIDYIIHGDDPCLLPDGTDAYALAKRARRYKQIKRTEGVSSTDIGPGPNAHVVYIDGAFDLFHAGHVEILRCARQLGDFLLVGIHTDQIVSEHRGKHYPIMHLHERSLSVLACRYVDEVIMGAPWEVSKDMITTFNISLVVHGTIAECNSMLAGIADPYAVPKSMGIFRILESPKRITTTSVAQRIVANHEAYMVVLSSSPFLICLSYMLVSWINAYPMRRRRYPSEFVIARGTGTMEKGLSWPCEDELKGLRKIVSAMAGRRPEEVRVVVSPYRICPLGAHIDHQGGIVSAMTINKGILLGFVPSGDAKVILRSGQFSGEVRISVDEVQYPRPIRKNSENHASNSQKLQEDCNWGNFARGAVYALQSRGFSITQGVIGYISGSEGFDSSGLSSSAAVGVAYLLALESANNLTIPPTENIEYDRVIENEYFGLRNGILDQSAILLSRHGCLTCMDCKTKEHKLIRPLKLQKFYKILVAFSGLRNALTNNPGYNCRVAECQQAARFLLKASGNENMEPYLCNVEPEAYEMYKGNLEPLLAKRAEHYFSENKRVIKGLEAWASGNLQEFGKLISASGLSSIQNYECGCVPLKQLYEILLRAPGVFGARFSGAGFRGCCVAFVDADFAEEAASFVREEYLKAQPELASQLNPNSAVIICEGDDSARVMQQK</sequence>
<keyword evidence="12" id="KW-0594">Phospholipid biosynthesis</keyword>
<proteinExistence type="inferred from homology"/>
<keyword evidence="5" id="KW-0548">Nucleotidyltransferase</keyword>
<dbReference type="Gene3D" id="3.30.230.10">
    <property type="match status" value="1"/>
</dbReference>
<keyword evidence="14" id="KW-0119">Carbohydrate metabolism</keyword>
<comment type="caution">
    <text evidence="22">The sequence shown here is derived from an EMBL/GenBank/DDBJ whole genome shotgun (WGS) entry which is preliminary data.</text>
</comment>